<keyword evidence="3" id="KW-1003">Cell membrane</keyword>
<keyword evidence="8 12" id="KW-1133">Transmembrane helix</keyword>
<dbReference type="Gene3D" id="3.80.10.10">
    <property type="entry name" value="Ribonuclease Inhibitor"/>
    <property type="match status" value="4"/>
</dbReference>
<evidence type="ECO:0000259" key="13">
    <source>
        <dbReference type="Pfam" id="PF08263"/>
    </source>
</evidence>
<dbReference type="EMBL" id="OIVN01002809">
    <property type="protein sequence ID" value="SPD06614.1"/>
    <property type="molecule type" value="Genomic_DNA"/>
</dbReference>
<proteinExistence type="inferred from homology"/>
<accession>A0A2N9H4Y5</accession>
<dbReference type="GO" id="GO:0005886">
    <property type="term" value="C:plasma membrane"/>
    <property type="evidence" value="ECO:0007669"/>
    <property type="project" value="UniProtKB-SubCell"/>
</dbReference>
<dbReference type="FunFam" id="3.80.10.10:FF:000041">
    <property type="entry name" value="LRR receptor-like serine/threonine-protein kinase ERECTA"/>
    <property type="match status" value="1"/>
</dbReference>
<comment type="subcellular location">
    <subcellularLocation>
        <location evidence="1">Cell membrane</location>
        <topology evidence="1">Single-pass type I membrane protein</topology>
    </subcellularLocation>
</comment>
<dbReference type="InterPro" id="IPR046956">
    <property type="entry name" value="RLP23-like"/>
</dbReference>
<feature type="domain" description="Leucine-rich repeat-containing N-terminal plant-type" evidence="13">
    <location>
        <begin position="8"/>
        <end position="58"/>
    </location>
</feature>
<dbReference type="InterPro" id="IPR032675">
    <property type="entry name" value="LRR_dom_sf"/>
</dbReference>
<name>A0A2N9H4Y5_FAGSY</name>
<keyword evidence="4" id="KW-0433">Leucine-rich repeat</keyword>
<dbReference type="SMART" id="SM00369">
    <property type="entry name" value="LRR_TYP"/>
    <property type="match status" value="6"/>
</dbReference>
<evidence type="ECO:0000256" key="1">
    <source>
        <dbReference type="ARBA" id="ARBA00004251"/>
    </source>
</evidence>
<keyword evidence="5 12" id="KW-0812">Transmembrane</keyword>
<dbReference type="PRINTS" id="PR00019">
    <property type="entry name" value="LEURICHRPT"/>
</dbReference>
<dbReference type="PANTHER" id="PTHR48061">
    <property type="entry name" value="LEUCINE-RICH REPEAT RECEPTOR PROTEIN KINASE EMS1-LIKE-RELATED"/>
    <property type="match status" value="1"/>
</dbReference>
<evidence type="ECO:0000313" key="15">
    <source>
        <dbReference type="EMBL" id="SPD06614.1"/>
    </source>
</evidence>
<dbReference type="Pfam" id="PF08263">
    <property type="entry name" value="LRRNT_2"/>
    <property type="match status" value="1"/>
</dbReference>
<dbReference type="InterPro" id="IPR055414">
    <property type="entry name" value="LRR_R13L4/SHOC2-like"/>
</dbReference>
<comment type="similarity">
    <text evidence="2">Belongs to the RLP family.</text>
</comment>
<evidence type="ECO:0000256" key="8">
    <source>
        <dbReference type="ARBA" id="ARBA00022989"/>
    </source>
</evidence>
<feature type="domain" description="Disease resistance R13L4/SHOC-2-like LRR" evidence="14">
    <location>
        <begin position="311"/>
        <end position="543"/>
    </location>
</feature>
<dbReference type="FunFam" id="3.80.10.10:FF:000111">
    <property type="entry name" value="LRR receptor-like serine/threonine-protein kinase ERECTA"/>
    <property type="match status" value="1"/>
</dbReference>
<evidence type="ECO:0000256" key="10">
    <source>
        <dbReference type="ARBA" id="ARBA00023170"/>
    </source>
</evidence>
<evidence type="ECO:0000256" key="9">
    <source>
        <dbReference type="ARBA" id="ARBA00023136"/>
    </source>
</evidence>
<dbReference type="InterPro" id="IPR013210">
    <property type="entry name" value="LRR_N_plant-typ"/>
</dbReference>
<dbReference type="AlphaFoldDB" id="A0A2N9H4Y5"/>
<keyword evidence="7" id="KW-0677">Repeat</keyword>
<feature type="transmembrane region" description="Helical" evidence="12">
    <location>
        <begin position="731"/>
        <end position="755"/>
    </location>
</feature>
<evidence type="ECO:0000256" key="11">
    <source>
        <dbReference type="ARBA" id="ARBA00023180"/>
    </source>
</evidence>
<evidence type="ECO:0000256" key="5">
    <source>
        <dbReference type="ARBA" id="ARBA00022692"/>
    </source>
</evidence>
<evidence type="ECO:0000256" key="2">
    <source>
        <dbReference type="ARBA" id="ARBA00009592"/>
    </source>
</evidence>
<evidence type="ECO:0000259" key="14">
    <source>
        <dbReference type="Pfam" id="PF23598"/>
    </source>
</evidence>
<dbReference type="InterPro" id="IPR003591">
    <property type="entry name" value="Leu-rich_rpt_typical-subtyp"/>
</dbReference>
<evidence type="ECO:0000256" key="12">
    <source>
        <dbReference type="SAM" id="Phobius"/>
    </source>
</evidence>
<keyword evidence="11" id="KW-0325">Glycoprotein</keyword>
<protein>
    <submittedName>
        <fullName evidence="15">Uncharacterized protein</fullName>
    </submittedName>
</protein>
<sequence length="782" mass="87286">MQPLCHYDESSALLQFKESFIINKSASSGDPFAYPKVNSWTLEGESSDCCSWDGVSCDEDTGHVIGLDLSSSCLYGSINSNSSLFRLVHLQSLNLAHNHFNYSQIPSQVGNLSRLTYLNLSSSVFSGEIPFEVSKLSQLSSLDMGGNFDLSSERYLLQLTELSLTSLVGNLTHIENLDVSGVSIISTVPNIFANLSTLRSLYLHDCGMYGEFPIGIFKLPNLRVLDVKYNKNLTGSLPDFEYWRSPLEEMIFADTSFSGELPASMGNLGSLIALSIRGCNFSGSIPYSIGNLTNLIYLELSNNSLAGNIPSSIGNFIQLAFLGLYDNQLSGPIPFGLANLTQLIVLSLGSNRLTGPIPFGLMNLTQLHILNLEANEFQGQLPISIFNLKNLILLNISNNSLSGTVLICNMTSLLILDVSDNYFSSSLPQCLHNSFQGSKLRMISLRENKFRGLLPRSWANCTMLETIDVSNNQFNDTFPTWLGSLPHLKLLMLRSNKFYGQILESPETNYEFPNLQILDLSYNRFTGKFPLNSFRNWNALKLDNKHLTYIHAETLFRVELYYWFENYDYSMKITNKGVDIVYHKVQEFFRAIDISSNMFVGEIPESIGDLLTGLHMLNLSNNILTGHIPPSLGNLTTLESLDLSQNRLSGEIPPQLAQLTFLEWFNVSHNNLTGSIPQGKQFNTFESSSFEGNLGLCGNPLSNKCWVSDSSPPPPLISKQSQDCIGSLFEFGWKIVLVGYGFGLIIGVIIGNIVAIKKHDWLMKTFGMRQQIRRNMRIKHRN</sequence>
<keyword evidence="9 12" id="KW-0472">Membrane</keyword>
<dbReference type="Pfam" id="PF00560">
    <property type="entry name" value="LRR_1"/>
    <property type="match status" value="4"/>
</dbReference>
<dbReference type="SUPFAM" id="SSF52058">
    <property type="entry name" value="L domain-like"/>
    <property type="match status" value="3"/>
</dbReference>
<reference evidence="15" key="1">
    <citation type="submission" date="2018-02" db="EMBL/GenBank/DDBJ databases">
        <authorList>
            <person name="Cohen D.B."/>
            <person name="Kent A.D."/>
        </authorList>
    </citation>
    <scope>NUCLEOTIDE SEQUENCE</scope>
</reference>
<dbReference type="Pfam" id="PF23598">
    <property type="entry name" value="LRR_14"/>
    <property type="match status" value="1"/>
</dbReference>
<organism evidence="15">
    <name type="scientific">Fagus sylvatica</name>
    <name type="common">Beechnut</name>
    <dbReference type="NCBI Taxonomy" id="28930"/>
    <lineage>
        <taxon>Eukaryota</taxon>
        <taxon>Viridiplantae</taxon>
        <taxon>Streptophyta</taxon>
        <taxon>Embryophyta</taxon>
        <taxon>Tracheophyta</taxon>
        <taxon>Spermatophyta</taxon>
        <taxon>Magnoliopsida</taxon>
        <taxon>eudicotyledons</taxon>
        <taxon>Gunneridae</taxon>
        <taxon>Pentapetalae</taxon>
        <taxon>rosids</taxon>
        <taxon>fabids</taxon>
        <taxon>Fagales</taxon>
        <taxon>Fagaceae</taxon>
        <taxon>Fagus</taxon>
    </lineage>
</organism>
<evidence type="ECO:0000256" key="7">
    <source>
        <dbReference type="ARBA" id="ARBA00022737"/>
    </source>
</evidence>
<gene>
    <name evidence="15" type="ORF">FSB_LOCUS34496</name>
</gene>
<evidence type="ECO:0000256" key="4">
    <source>
        <dbReference type="ARBA" id="ARBA00022614"/>
    </source>
</evidence>
<dbReference type="FunFam" id="3.80.10.10:FF:000095">
    <property type="entry name" value="LRR receptor-like serine/threonine-protein kinase GSO1"/>
    <property type="match status" value="1"/>
</dbReference>
<keyword evidence="10" id="KW-0675">Receptor</keyword>
<dbReference type="InterPro" id="IPR001611">
    <property type="entry name" value="Leu-rich_rpt"/>
</dbReference>
<evidence type="ECO:0000256" key="3">
    <source>
        <dbReference type="ARBA" id="ARBA00022475"/>
    </source>
</evidence>
<evidence type="ECO:0000256" key="6">
    <source>
        <dbReference type="ARBA" id="ARBA00022729"/>
    </source>
</evidence>
<dbReference type="PANTHER" id="PTHR48061:SF12">
    <property type="entry name" value="DISEASE RESISTANCE LIKE PROTEIN"/>
    <property type="match status" value="1"/>
</dbReference>
<keyword evidence="6" id="KW-0732">Signal</keyword>